<accession>A0A6J5KLC5</accession>
<proteinExistence type="predicted"/>
<protein>
    <submittedName>
        <fullName evidence="1">Uncharacterized protein</fullName>
    </submittedName>
</protein>
<dbReference type="EMBL" id="LR796167">
    <property type="protein sequence ID" value="CAB4123028.1"/>
    <property type="molecule type" value="Genomic_DNA"/>
</dbReference>
<reference evidence="1" key="1">
    <citation type="submission" date="2020-04" db="EMBL/GenBank/DDBJ databases">
        <authorList>
            <person name="Chiriac C."/>
            <person name="Salcher M."/>
            <person name="Ghai R."/>
            <person name="Kavagutti S V."/>
        </authorList>
    </citation>
    <scope>NUCLEOTIDE SEQUENCE</scope>
</reference>
<organism evidence="1">
    <name type="scientific">uncultured Caudovirales phage</name>
    <dbReference type="NCBI Taxonomy" id="2100421"/>
    <lineage>
        <taxon>Viruses</taxon>
        <taxon>Duplodnaviria</taxon>
        <taxon>Heunggongvirae</taxon>
        <taxon>Uroviricota</taxon>
        <taxon>Caudoviricetes</taxon>
        <taxon>Peduoviridae</taxon>
        <taxon>Maltschvirus</taxon>
        <taxon>Maltschvirus maltsch</taxon>
    </lineage>
</organism>
<evidence type="ECO:0000313" key="1">
    <source>
        <dbReference type="EMBL" id="CAB4123028.1"/>
    </source>
</evidence>
<sequence length="79" mass="9458">MDAYEIRLELLKMSKDLLMEEWNRKHMALENVYYQKRDIAMAQEHNQYIVDFPELPPAVTSDNITELANKLNEFVSRRV</sequence>
<gene>
    <name evidence="1" type="ORF">UFOVP29_187</name>
</gene>
<name>A0A6J5KLC5_9CAUD</name>